<name>A0AAD7R0M6_9TELE</name>
<feature type="region of interest" description="Disordered" evidence="1">
    <location>
        <begin position="79"/>
        <end position="99"/>
    </location>
</feature>
<accession>A0AAD7R0M6</accession>
<dbReference type="EMBL" id="JAINUG010002025">
    <property type="protein sequence ID" value="KAJ8351125.1"/>
    <property type="molecule type" value="Genomic_DNA"/>
</dbReference>
<dbReference type="AlphaFoldDB" id="A0AAD7R0M6"/>
<comment type="caution">
    <text evidence="3">The sequence shown here is derived from an EMBL/GenBank/DDBJ whole genome shotgun (WGS) entry which is preliminary data.</text>
</comment>
<feature type="signal peptide" evidence="2">
    <location>
        <begin position="1"/>
        <end position="20"/>
    </location>
</feature>
<feature type="chain" id="PRO_5042282250" description="Secreted protein" evidence="2">
    <location>
        <begin position="21"/>
        <end position="99"/>
    </location>
</feature>
<protein>
    <recommendedName>
        <fullName evidence="5">Secreted protein</fullName>
    </recommendedName>
</protein>
<keyword evidence="2" id="KW-0732">Signal</keyword>
<evidence type="ECO:0000256" key="1">
    <source>
        <dbReference type="SAM" id="MobiDB-lite"/>
    </source>
</evidence>
<evidence type="ECO:0008006" key="5">
    <source>
        <dbReference type="Google" id="ProtNLM"/>
    </source>
</evidence>
<sequence>MGCQCHHVWQGVWLILGAAARPSAVSPQNPAYYSPLLRHPHHGETVGLHEHDSGCVGGTPPPPPPAFVHLSLFWRRRLTPPGSMVGQTSDSDSTLEEMS</sequence>
<reference evidence="3" key="1">
    <citation type="journal article" date="2023" name="Science">
        <title>Genome structures resolve the early diversification of teleost fishes.</title>
        <authorList>
            <person name="Parey E."/>
            <person name="Louis A."/>
            <person name="Montfort J."/>
            <person name="Bouchez O."/>
            <person name="Roques C."/>
            <person name="Iampietro C."/>
            <person name="Lluch J."/>
            <person name="Castinel A."/>
            <person name="Donnadieu C."/>
            <person name="Desvignes T."/>
            <person name="Floi Bucao C."/>
            <person name="Jouanno E."/>
            <person name="Wen M."/>
            <person name="Mejri S."/>
            <person name="Dirks R."/>
            <person name="Jansen H."/>
            <person name="Henkel C."/>
            <person name="Chen W.J."/>
            <person name="Zahm M."/>
            <person name="Cabau C."/>
            <person name="Klopp C."/>
            <person name="Thompson A.W."/>
            <person name="Robinson-Rechavi M."/>
            <person name="Braasch I."/>
            <person name="Lecointre G."/>
            <person name="Bobe J."/>
            <person name="Postlethwait J.H."/>
            <person name="Berthelot C."/>
            <person name="Roest Crollius H."/>
            <person name="Guiguen Y."/>
        </authorList>
    </citation>
    <scope>NUCLEOTIDE SEQUENCE</scope>
    <source>
        <strain evidence="3">NC1722</strain>
    </source>
</reference>
<evidence type="ECO:0000313" key="3">
    <source>
        <dbReference type="EMBL" id="KAJ8351125.1"/>
    </source>
</evidence>
<organism evidence="3 4">
    <name type="scientific">Aldrovandia affinis</name>
    <dbReference type="NCBI Taxonomy" id="143900"/>
    <lineage>
        <taxon>Eukaryota</taxon>
        <taxon>Metazoa</taxon>
        <taxon>Chordata</taxon>
        <taxon>Craniata</taxon>
        <taxon>Vertebrata</taxon>
        <taxon>Euteleostomi</taxon>
        <taxon>Actinopterygii</taxon>
        <taxon>Neopterygii</taxon>
        <taxon>Teleostei</taxon>
        <taxon>Notacanthiformes</taxon>
        <taxon>Halosauridae</taxon>
        <taxon>Aldrovandia</taxon>
    </lineage>
</organism>
<evidence type="ECO:0000313" key="4">
    <source>
        <dbReference type="Proteomes" id="UP001221898"/>
    </source>
</evidence>
<evidence type="ECO:0000256" key="2">
    <source>
        <dbReference type="SAM" id="SignalP"/>
    </source>
</evidence>
<feature type="non-terminal residue" evidence="3">
    <location>
        <position position="99"/>
    </location>
</feature>
<dbReference type="Proteomes" id="UP001221898">
    <property type="component" value="Unassembled WGS sequence"/>
</dbReference>
<keyword evidence="4" id="KW-1185">Reference proteome</keyword>
<gene>
    <name evidence="3" type="ORF">AAFF_G00148350</name>
</gene>
<proteinExistence type="predicted"/>